<dbReference type="SUPFAM" id="SSF56601">
    <property type="entry name" value="beta-lactamase/transpeptidase-like"/>
    <property type="match status" value="1"/>
</dbReference>
<accession>A0A3A4JXW9</accession>
<feature type="domain" description="Beta-lactamase class A catalytic" evidence="1">
    <location>
        <begin position="32"/>
        <end position="279"/>
    </location>
</feature>
<dbReference type="Proteomes" id="UP000266677">
    <property type="component" value="Unassembled WGS sequence"/>
</dbReference>
<dbReference type="Pfam" id="PF13354">
    <property type="entry name" value="Beta-lactamase2"/>
    <property type="match status" value="1"/>
</dbReference>
<dbReference type="GO" id="GO:0030655">
    <property type="term" value="P:beta-lactam antibiotic catabolic process"/>
    <property type="evidence" value="ECO:0007669"/>
    <property type="project" value="InterPro"/>
</dbReference>
<dbReference type="GO" id="GO:0046677">
    <property type="term" value="P:response to antibiotic"/>
    <property type="evidence" value="ECO:0007669"/>
    <property type="project" value="InterPro"/>
</dbReference>
<sequence>MTVAPQRLTDSVDTVPERLTEIFRAVGATGYVHAREVDGPGEIGLGADHPVVLASVFKIPVVLTFARQVEAGELDPTERTTITARDRIGGIGTAGCADDVEMSWRDLALFTLTMSDNAATDVLLRRVGIDAVRAVLAELGLERTRLIGGCEDLFATIATDLAAMFPEIDPSDVNALIAAATPEQVRTLAVCDPARTTASTPRELTTLLTAIWTDTAGPAEACARVRTIMGQQIWPHRIASGFGDEVSIGAKTGTLPFIRNEAGVITHRDGKCYAVAIFTVADSPAMRAPAVDAAMGKAARLVVDTLRAEGGQ</sequence>
<dbReference type="OrthoDB" id="33989at2"/>
<dbReference type="EMBL" id="QZFU01000018">
    <property type="protein sequence ID" value="RJO75639.1"/>
    <property type="molecule type" value="Genomic_DNA"/>
</dbReference>
<dbReference type="PANTHER" id="PTHR35333">
    <property type="entry name" value="BETA-LACTAMASE"/>
    <property type="match status" value="1"/>
</dbReference>
<dbReference type="InterPro" id="IPR045155">
    <property type="entry name" value="Beta-lactam_cat"/>
</dbReference>
<reference evidence="2 3" key="1">
    <citation type="submission" date="2018-09" db="EMBL/GenBank/DDBJ databases">
        <title>YIM PH21274 draft genome.</title>
        <authorList>
            <person name="Miao C."/>
        </authorList>
    </citation>
    <scope>NUCLEOTIDE SEQUENCE [LARGE SCALE GENOMIC DNA]</scope>
    <source>
        <strain evidence="2 3">YIM PH 21724</strain>
    </source>
</reference>
<protein>
    <submittedName>
        <fullName evidence="2">Serine hydrolase</fullName>
    </submittedName>
</protein>
<dbReference type="RefSeq" id="WP_120041220.1">
    <property type="nucleotide sequence ID" value="NZ_QZFU01000018.1"/>
</dbReference>
<keyword evidence="3" id="KW-1185">Reference proteome</keyword>
<organism evidence="2 3">
    <name type="scientific">Nocardia panacis</name>
    <dbReference type="NCBI Taxonomy" id="2340916"/>
    <lineage>
        <taxon>Bacteria</taxon>
        <taxon>Bacillati</taxon>
        <taxon>Actinomycetota</taxon>
        <taxon>Actinomycetes</taxon>
        <taxon>Mycobacteriales</taxon>
        <taxon>Nocardiaceae</taxon>
        <taxon>Nocardia</taxon>
    </lineage>
</organism>
<dbReference type="InterPro" id="IPR012338">
    <property type="entry name" value="Beta-lactam/transpept-like"/>
</dbReference>
<dbReference type="GO" id="GO:0008800">
    <property type="term" value="F:beta-lactamase activity"/>
    <property type="evidence" value="ECO:0007669"/>
    <property type="project" value="InterPro"/>
</dbReference>
<dbReference type="AlphaFoldDB" id="A0A3A4JXW9"/>
<proteinExistence type="predicted"/>
<evidence type="ECO:0000313" key="2">
    <source>
        <dbReference type="EMBL" id="RJO75639.1"/>
    </source>
</evidence>
<evidence type="ECO:0000313" key="3">
    <source>
        <dbReference type="Proteomes" id="UP000266677"/>
    </source>
</evidence>
<name>A0A3A4JXW9_9NOCA</name>
<dbReference type="Gene3D" id="3.40.710.10">
    <property type="entry name" value="DD-peptidase/beta-lactamase superfamily"/>
    <property type="match status" value="1"/>
</dbReference>
<dbReference type="PANTHER" id="PTHR35333:SF3">
    <property type="entry name" value="BETA-LACTAMASE-TYPE TRANSPEPTIDASE FOLD CONTAINING PROTEIN"/>
    <property type="match status" value="1"/>
</dbReference>
<comment type="caution">
    <text evidence="2">The sequence shown here is derived from an EMBL/GenBank/DDBJ whole genome shotgun (WGS) entry which is preliminary data.</text>
</comment>
<keyword evidence="2" id="KW-0378">Hydrolase</keyword>
<evidence type="ECO:0000259" key="1">
    <source>
        <dbReference type="Pfam" id="PF13354"/>
    </source>
</evidence>
<gene>
    <name evidence="2" type="ORF">D5S18_14575</name>
</gene>
<dbReference type="InterPro" id="IPR000871">
    <property type="entry name" value="Beta-lactam_class-A"/>
</dbReference>